<comment type="caution">
    <text evidence="7">The sequence shown here is derived from an EMBL/GenBank/DDBJ whole genome shotgun (WGS) entry which is preliminary data.</text>
</comment>
<organism evidence="7 8">
    <name type="scientific">Pannonibacter tanglangensis</name>
    <dbReference type="NCBI Taxonomy" id="2750084"/>
    <lineage>
        <taxon>Bacteria</taxon>
        <taxon>Pseudomonadati</taxon>
        <taxon>Pseudomonadota</taxon>
        <taxon>Alphaproteobacteria</taxon>
        <taxon>Hyphomicrobiales</taxon>
        <taxon>Stappiaceae</taxon>
        <taxon>Pannonibacter</taxon>
    </lineage>
</organism>
<evidence type="ECO:0000313" key="7">
    <source>
        <dbReference type="EMBL" id="NBN78964.1"/>
    </source>
</evidence>
<dbReference type="InterPro" id="IPR045214">
    <property type="entry name" value="Surf1/Surf4"/>
</dbReference>
<dbReference type="PANTHER" id="PTHR23427">
    <property type="entry name" value="SURFEIT LOCUS PROTEIN"/>
    <property type="match status" value="1"/>
</dbReference>
<dbReference type="Pfam" id="PF02104">
    <property type="entry name" value="SURF1"/>
    <property type="match status" value="1"/>
</dbReference>
<evidence type="ECO:0000313" key="8">
    <source>
        <dbReference type="Proteomes" id="UP000586722"/>
    </source>
</evidence>
<dbReference type="Proteomes" id="UP000586722">
    <property type="component" value="Unassembled WGS sequence"/>
</dbReference>
<accession>A0A7X5F3T2</accession>
<keyword evidence="4 6" id="KW-1133">Transmembrane helix</keyword>
<feature type="transmembrane region" description="Helical" evidence="6">
    <location>
        <begin position="215"/>
        <end position="237"/>
    </location>
</feature>
<evidence type="ECO:0000256" key="1">
    <source>
        <dbReference type="ARBA" id="ARBA00004370"/>
    </source>
</evidence>
<gene>
    <name evidence="7" type="ORF">GWI72_11865</name>
</gene>
<evidence type="ECO:0000256" key="2">
    <source>
        <dbReference type="ARBA" id="ARBA00007165"/>
    </source>
</evidence>
<comment type="caution">
    <text evidence="6">Lacks conserved residue(s) required for the propagation of feature annotation.</text>
</comment>
<evidence type="ECO:0000256" key="4">
    <source>
        <dbReference type="ARBA" id="ARBA00022989"/>
    </source>
</evidence>
<name>A0A7X5F3T2_9HYPH</name>
<comment type="similarity">
    <text evidence="2 6">Belongs to the SURF1 family.</text>
</comment>
<dbReference type="PANTHER" id="PTHR23427:SF2">
    <property type="entry name" value="SURFEIT LOCUS PROTEIN 1"/>
    <property type="match status" value="1"/>
</dbReference>
<keyword evidence="8" id="KW-1185">Reference proteome</keyword>
<dbReference type="AlphaFoldDB" id="A0A7X5F3T2"/>
<dbReference type="InterPro" id="IPR002994">
    <property type="entry name" value="Surf1/Shy1"/>
</dbReference>
<keyword evidence="3 6" id="KW-0812">Transmembrane</keyword>
<evidence type="ECO:0000256" key="3">
    <source>
        <dbReference type="ARBA" id="ARBA00022692"/>
    </source>
</evidence>
<sequence length="250" mass="26872">MRRLLLPTLLGLAALAILLNLGLWQLNRLAWKEGLIRQVEQNLTLDPVAAPGPDRWATGAAPIGDYLRVRVTGAFLPGEAYYYNALTSPKGHYGGPGYFVHAPFRTDDGWIVMVNRGFVPDRFVAPDSRPGSAVPAGPVTLTGILRLGETPNMTTPAPDLARRIWFARDPAAMASALGATGPTAPFVIDADAAFTPASGLPQAGETVVRFKNDHLGYALTWFGLAATLVGVYIAYAWSVLRRPDPKKPEA</sequence>
<reference evidence="8" key="1">
    <citation type="submission" date="2020-01" db="EMBL/GenBank/DDBJ databases">
        <authorList>
            <person name="Fang Y."/>
            <person name="Sun R."/>
            <person name="Nie L."/>
            <person name="He J."/>
            <person name="Hao L."/>
            <person name="Wang L."/>
            <person name="Su S."/>
            <person name="Lv E."/>
            <person name="Zhang Z."/>
            <person name="Xie R."/>
            <person name="Liu H."/>
        </authorList>
    </citation>
    <scope>NUCLEOTIDE SEQUENCE [LARGE SCALE GENOMIC DNA]</scope>
    <source>
        <strain evidence="8">XCT-53</strain>
    </source>
</reference>
<keyword evidence="6" id="KW-1003">Cell membrane</keyword>
<evidence type="ECO:0000256" key="6">
    <source>
        <dbReference type="RuleBase" id="RU363076"/>
    </source>
</evidence>
<proteinExistence type="inferred from homology"/>
<comment type="subcellular location">
    <subcellularLocation>
        <location evidence="6">Cell membrane</location>
        <topology evidence="6">Multi-pass membrane protein</topology>
    </subcellularLocation>
    <subcellularLocation>
        <location evidence="1">Membrane</location>
    </subcellularLocation>
</comment>
<dbReference type="CDD" id="cd06662">
    <property type="entry name" value="SURF1"/>
    <property type="match status" value="1"/>
</dbReference>
<dbReference type="GO" id="GO:0005886">
    <property type="term" value="C:plasma membrane"/>
    <property type="evidence" value="ECO:0007669"/>
    <property type="project" value="UniProtKB-SubCell"/>
</dbReference>
<dbReference type="PROSITE" id="PS50895">
    <property type="entry name" value="SURF1"/>
    <property type="match status" value="1"/>
</dbReference>
<keyword evidence="5 6" id="KW-0472">Membrane</keyword>
<protein>
    <recommendedName>
        <fullName evidence="6">SURF1-like protein</fullName>
    </recommendedName>
</protein>
<dbReference type="EMBL" id="JAABLQ010000001">
    <property type="protein sequence ID" value="NBN78964.1"/>
    <property type="molecule type" value="Genomic_DNA"/>
</dbReference>
<evidence type="ECO:0000256" key="5">
    <source>
        <dbReference type="ARBA" id="ARBA00023136"/>
    </source>
</evidence>